<dbReference type="RefSeq" id="WP_106140618.1">
    <property type="nucleotide sequence ID" value="NZ_PVTE01000035.1"/>
</dbReference>
<dbReference type="OrthoDB" id="1245845at2"/>
<proteinExistence type="predicted"/>
<dbReference type="EMBL" id="PVTE01000035">
    <property type="protein sequence ID" value="PRY27035.1"/>
    <property type="molecule type" value="Genomic_DNA"/>
</dbReference>
<protein>
    <submittedName>
        <fullName evidence="1">Uncharacterized protein</fullName>
    </submittedName>
</protein>
<sequence>MKVTYYRADRHLNNLCCRISDEISSVFFDLGYSIIPENWNSDYEETSYDDPYHHVLLQFKLYLDERYHELIELGVLPVDVLVSLKNEAEEAIKNAGVDGLACKLFDRINQPSNIPAYNQFIQAFEQFSCLKRLDYNVSALTSVVQFSTAGGKVWEIDTHAGLTTRLKEYVEGRLVSEIRAETAKDIWSRIYANRNIEKYVFIPKFVAEWERYWCDEYASLQQMMGEGDHLDQLKQVSWRRVQVFMSCYDNTCDIINLAHQISSEDLYPLVVLTMLALLDSTTCYALYCKFEFTARNGWKLIRLRKNAVESNKVGTSVRKQSSVFFIRETMS</sequence>
<accession>A0A2T0S0U6</accession>
<dbReference type="Proteomes" id="UP000238375">
    <property type="component" value="Unassembled WGS sequence"/>
</dbReference>
<name>A0A2T0S0U6_9BACT</name>
<dbReference type="AlphaFoldDB" id="A0A2T0S0U6"/>
<organism evidence="1 2">
    <name type="scientific">Spirosoma oryzae</name>
    <dbReference type="NCBI Taxonomy" id="1469603"/>
    <lineage>
        <taxon>Bacteria</taxon>
        <taxon>Pseudomonadati</taxon>
        <taxon>Bacteroidota</taxon>
        <taxon>Cytophagia</taxon>
        <taxon>Cytophagales</taxon>
        <taxon>Cytophagaceae</taxon>
        <taxon>Spirosoma</taxon>
    </lineage>
</organism>
<comment type="caution">
    <text evidence="1">The sequence shown here is derived from an EMBL/GenBank/DDBJ whole genome shotgun (WGS) entry which is preliminary data.</text>
</comment>
<evidence type="ECO:0000313" key="1">
    <source>
        <dbReference type="EMBL" id="PRY27035.1"/>
    </source>
</evidence>
<gene>
    <name evidence="1" type="ORF">CLV58_13537</name>
</gene>
<evidence type="ECO:0000313" key="2">
    <source>
        <dbReference type="Proteomes" id="UP000238375"/>
    </source>
</evidence>
<keyword evidence="2" id="KW-1185">Reference proteome</keyword>
<reference evidence="1 2" key="1">
    <citation type="submission" date="2018-03" db="EMBL/GenBank/DDBJ databases">
        <title>Genomic Encyclopedia of Archaeal and Bacterial Type Strains, Phase II (KMG-II): from individual species to whole genera.</title>
        <authorList>
            <person name="Goeker M."/>
        </authorList>
    </citation>
    <scope>NUCLEOTIDE SEQUENCE [LARGE SCALE GENOMIC DNA]</scope>
    <source>
        <strain evidence="1 2">DSM 28354</strain>
    </source>
</reference>